<evidence type="ECO:0000313" key="1">
    <source>
        <dbReference type="EMBL" id="TCN24858.1"/>
    </source>
</evidence>
<protein>
    <recommendedName>
        <fullName evidence="3">HSP20 family molecular chaperone IbpA</fullName>
    </recommendedName>
</protein>
<dbReference type="RefSeq" id="WP_121612157.1">
    <property type="nucleotide sequence ID" value="NZ_CP033044.1"/>
</dbReference>
<name>A0A4R2BD36_9BACI</name>
<dbReference type="AlphaFoldDB" id="A0A4R2BD36"/>
<dbReference type="EMBL" id="SLVV01000006">
    <property type="protein sequence ID" value="TCN24858.1"/>
    <property type="molecule type" value="Genomic_DNA"/>
</dbReference>
<evidence type="ECO:0000313" key="2">
    <source>
        <dbReference type="Proteomes" id="UP000295689"/>
    </source>
</evidence>
<dbReference type="CDD" id="cd06464">
    <property type="entry name" value="ACD_sHsps-like"/>
    <property type="match status" value="1"/>
</dbReference>
<keyword evidence="2" id="KW-1185">Reference proteome</keyword>
<sequence length="154" mass="17597">MFPWNLHEGIKKRVENMNPEEIDKYVQSMVAKMFPQNMEGVMNPQEWLKGIQGLQPDPGQAEARLNASVFETHEFVFIRIPIKDDAWLKNMKILHTSNQAIIKNIPQSGEQHTIPLPAIVKKKGAIASHRDGILEIKLPRSFHTQISEINVPDI</sequence>
<gene>
    <name evidence="1" type="ORF">EV146_10657</name>
</gene>
<evidence type="ECO:0008006" key="3">
    <source>
        <dbReference type="Google" id="ProtNLM"/>
    </source>
</evidence>
<dbReference type="Proteomes" id="UP000295689">
    <property type="component" value="Unassembled WGS sequence"/>
</dbReference>
<dbReference type="InterPro" id="IPR008978">
    <property type="entry name" value="HSP20-like_chaperone"/>
</dbReference>
<organism evidence="1 2">
    <name type="scientific">Mesobacillus foraminis</name>
    <dbReference type="NCBI Taxonomy" id="279826"/>
    <lineage>
        <taxon>Bacteria</taxon>
        <taxon>Bacillati</taxon>
        <taxon>Bacillota</taxon>
        <taxon>Bacilli</taxon>
        <taxon>Bacillales</taxon>
        <taxon>Bacillaceae</taxon>
        <taxon>Mesobacillus</taxon>
    </lineage>
</organism>
<dbReference type="OrthoDB" id="2905328at2"/>
<dbReference type="SUPFAM" id="SSF49764">
    <property type="entry name" value="HSP20-like chaperones"/>
    <property type="match status" value="1"/>
</dbReference>
<reference evidence="1 2" key="1">
    <citation type="journal article" date="2015" name="Stand. Genomic Sci.">
        <title>Genomic Encyclopedia of Bacterial and Archaeal Type Strains, Phase III: the genomes of soil and plant-associated and newly described type strains.</title>
        <authorList>
            <person name="Whitman W.B."/>
            <person name="Woyke T."/>
            <person name="Klenk H.P."/>
            <person name="Zhou Y."/>
            <person name="Lilburn T.G."/>
            <person name="Beck B.J."/>
            <person name="De Vos P."/>
            <person name="Vandamme P."/>
            <person name="Eisen J.A."/>
            <person name="Garrity G."/>
            <person name="Hugenholtz P."/>
            <person name="Kyrpides N.C."/>
        </authorList>
    </citation>
    <scope>NUCLEOTIDE SEQUENCE [LARGE SCALE GENOMIC DNA]</scope>
    <source>
        <strain evidence="1 2">CV53</strain>
    </source>
</reference>
<comment type="caution">
    <text evidence="1">The sequence shown here is derived from an EMBL/GenBank/DDBJ whole genome shotgun (WGS) entry which is preliminary data.</text>
</comment>
<proteinExistence type="predicted"/>
<accession>A0A4R2BD36</accession>